<evidence type="ECO:0000313" key="1">
    <source>
        <dbReference type="Proteomes" id="UP000046393"/>
    </source>
</evidence>
<proteinExistence type="predicted"/>
<name>A0A0N5AEW7_9BILA</name>
<sequence>MNCSLGFPSKKLPIHVNNIIFTAPVIRPPSVRALLHNESLMVEGKRYSPMQGKESASIRNLIVSSNFDKFITVKERKNATWASGLDRIDRRTSIKLQR</sequence>
<dbReference type="AlphaFoldDB" id="A0A0N5AEW7"/>
<dbReference type="Proteomes" id="UP000046393">
    <property type="component" value="Unplaced"/>
</dbReference>
<keyword evidence="1" id="KW-1185">Reference proteome</keyword>
<protein>
    <submittedName>
        <fullName evidence="2">Uncharacterized protein</fullName>
    </submittedName>
</protein>
<accession>A0A0N5AEW7</accession>
<organism evidence="1 2">
    <name type="scientific">Syphacia muris</name>
    <dbReference type="NCBI Taxonomy" id="451379"/>
    <lineage>
        <taxon>Eukaryota</taxon>
        <taxon>Metazoa</taxon>
        <taxon>Ecdysozoa</taxon>
        <taxon>Nematoda</taxon>
        <taxon>Chromadorea</taxon>
        <taxon>Rhabditida</taxon>
        <taxon>Spirurina</taxon>
        <taxon>Oxyuridomorpha</taxon>
        <taxon>Oxyuroidea</taxon>
        <taxon>Oxyuridae</taxon>
        <taxon>Syphacia</taxon>
    </lineage>
</organism>
<evidence type="ECO:0000313" key="2">
    <source>
        <dbReference type="WBParaSite" id="SMUV_0000279401-mRNA-1"/>
    </source>
</evidence>
<dbReference type="WBParaSite" id="SMUV_0000279401-mRNA-1">
    <property type="protein sequence ID" value="SMUV_0000279401-mRNA-1"/>
    <property type="gene ID" value="SMUV_0000279401"/>
</dbReference>
<reference evidence="2" key="1">
    <citation type="submission" date="2017-02" db="UniProtKB">
        <authorList>
            <consortium name="WormBaseParasite"/>
        </authorList>
    </citation>
    <scope>IDENTIFICATION</scope>
</reference>